<dbReference type="Gene3D" id="3.30.740.10">
    <property type="entry name" value="Protein Inhibitor Of Neuronal Nitric Oxide Synthase"/>
    <property type="match status" value="1"/>
</dbReference>
<dbReference type="GO" id="GO:0007017">
    <property type="term" value="P:microtubule-based process"/>
    <property type="evidence" value="ECO:0007669"/>
    <property type="project" value="InterPro"/>
</dbReference>
<dbReference type="PANTHER" id="PTHR11886:SF35">
    <property type="entry name" value="DYNEIN LIGHT CHAIN"/>
    <property type="match status" value="1"/>
</dbReference>
<evidence type="ECO:0000313" key="11">
    <source>
        <dbReference type="EMBL" id="CAE0231427.1"/>
    </source>
</evidence>
<protein>
    <recommendedName>
        <fullName evidence="10">Dynein light chain</fullName>
    </recommendedName>
</protein>
<dbReference type="Pfam" id="PF01221">
    <property type="entry name" value="Dynein_light"/>
    <property type="match status" value="1"/>
</dbReference>
<evidence type="ECO:0000256" key="4">
    <source>
        <dbReference type="ARBA" id="ARBA00022490"/>
    </source>
</evidence>
<dbReference type="GO" id="GO:0051028">
    <property type="term" value="P:mRNA transport"/>
    <property type="evidence" value="ECO:0007669"/>
    <property type="project" value="UniProtKB-KW"/>
</dbReference>
<dbReference type="InterPro" id="IPR037177">
    <property type="entry name" value="DLC_sf"/>
</dbReference>
<evidence type="ECO:0000256" key="5">
    <source>
        <dbReference type="ARBA" id="ARBA00022701"/>
    </source>
</evidence>
<keyword evidence="9" id="KW-0539">Nucleus</keyword>
<comment type="subcellular location">
    <subcellularLocation>
        <location evidence="2 10">Cytoplasm</location>
        <location evidence="2 10">Cytoskeleton</location>
    </subcellularLocation>
    <subcellularLocation>
        <location evidence="1">Nucleus</location>
    </subcellularLocation>
</comment>
<proteinExistence type="inferred from homology"/>
<gene>
    <name evidence="11" type="ORF">SRAS04492_LOCUS3225</name>
</gene>
<dbReference type="PANTHER" id="PTHR11886">
    <property type="entry name" value="DYNEIN LIGHT CHAIN"/>
    <property type="match status" value="1"/>
</dbReference>
<dbReference type="InterPro" id="IPR001372">
    <property type="entry name" value="Dynein_light_chain_typ-1/2"/>
</dbReference>
<keyword evidence="8 10" id="KW-0206">Cytoskeleton</keyword>
<evidence type="ECO:0000256" key="1">
    <source>
        <dbReference type="ARBA" id="ARBA00004123"/>
    </source>
</evidence>
<accession>A0A7S3CLA7</accession>
<keyword evidence="10" id="KW-0243">Dynein</keyword>
<evidence type="ECO:0000256" key="10">
    <source>
        <dbReference type="RuleBase" id="RU365010"/>
    </source>
</evidence>
<keyword evidence="3" id="KW-0813">Transport</keyword>
<evidence type="ECO:0000256" key="6">
    <source>
        <dbReference type="ARBA" id="ARBA00022816"/>
    </source>
</evidence>
<evidence type="ECO:0000256" key="8">
    <source>
        <dbReference type="ARBA" id="ARBA00023212"/>
    </source>
</evidence>
<comment type="similarity">
    <text evidence="10">Belongs to the dynein light chain family.</text>
</comment>
<dbReference type="FunFam" id="3.30.740.10:FF:000005">
    <property type="entry name" value="Dynein light chain"/>
    <property type="match status" value="1"/>
</dbReference>
<dbReference type="SUPFAM" id="SSF54648">
    <property type="entry name" value="DLC"/>
    <property type="match status" value="1"/>
</dbReference>
<name>A0A7S3CLA7_9SPIT</name>
<dbReference type="GO" id="GO:0005874">
    <property type="term" value="C:microtubule"/>
    <property type="evidence" value="ECO:0007669"/>
    <property type="project" value="UniProtKB-KW"/>
</dbReference>
<dbReference type="GO" id="GO:0005634">
    <property type="term" value="C:nucleus"/>
    <property type="evidence" value="ECO:0007669"/>
    <property type="project" value="UniProtKB-SubCell"/>
</dbReference>
<evidence type="ECO:0000256" key="7">
    <source>
        <dbReference type="ARBA" id="ARBA00022927"/>
    </source>
</evidence>
<reference evidence="11" key="1">
    <citation type="submission" date="2021-01" db="EMBL/GenBank/DDBJ databases">
        <authorList>
            <person name="Corre E."/>
            <person name="Pelletier E."/>
            <person name="Niang G."/>
            <person name="Scheremetjew M."/>
            <person name="Finn R."/>
            <person name="Kale V."/>
            <person name="Holt S."/>
            <person name="Cochrane G."/>
            <person name="Meng A."/>
            <person name="Brown T."/>
            <person name="Cohen L."/>
        </authorList>
    </citation>
    <scope>NUCLEOTIDE SEQUENCE</scope>
    <source>
        <strain evidence="11">Ras09</strain>
    </source>
</reference>
<dbReference type="GO" id="GO:0045505">
    <property type="term" value="F:dynein intermediate chain binding"/>
    <property type="evidence" value="ECO:0007669"/>
    <property type="project" value="TreeGrafter"/>
</dbReference>
<evidence type="ECO:0000256" key="2">
    <source>
        <dbReference type="ARBA" id="ARBA00004245"/>
    </source>
</evidence>
<dbReference type="SMART" id="SM01375">
    <property type="entry name" value="Dynein_light"/>
    <property type="match status" value="1"/>
</dbReference>
<dbReference type="GO" id="GO:0005868">
    <property type="term" value="C:cytoplasmic dynein complex"/>
    <property type="evidence" value="ECO:0007669"/>
    <property type="project" value="TreeGrafter"/>
</dbReference>
<keyword evidence="6" id="KW-0509">mRNA transport</keyword>
<sequence length="113" mass="13342">MSRAPQFANYERLDSKKLEPKEQEDTEIAVIKFADMSERMQQHAVDCCQHAFQQKRVLDDIAQIIKTEFDMMYEPTWHCIVGRGLGSYVTHQSKCFIFFYWGEVGVLLWRTES</sequence>
<keyword evidence="5 10" id="KW-0493">Microtubule</keyword>
<dbReference type="GO" id="GO:0015031">
    <property type="term" value="P:protein transport"/>
    <property type="evidence" value="ECO:0007669"/>
    <property type="project" value="UniProtKB-KW"/>
</dbReference>
<organism evidence="11">
    <name type="scientific">Strombidium rassoulzadegani</name>
    <dbReference type="NCBI Taxonomy" id="1082188"/>
    <lineage>
        <taxon>Eukaryota</taxon>
        <taxon>Sar</taxon>
        <taxon>Alveolata</taxon>
        <taxon>Ciliophora</taxon>
        <taxon>Intramacronucleata</taxon>
        <taxon>Spirotrichea</taxon>
        <taxon>Oligotrichia</taxon>
        <taxon>Strombidiidae</taxon>
        <taxon>Strombidium</taxon>
    </lineage>
</organism>
<evidence type="ECO:0000256" key="9">
    <source>
        <dbReference type="ARBA" id="ARBA00023242"/>
    </source>
</evidence>
<keyword evidence="10" id="KW-0505">Motor protein</keyword>
<dbReference type="AlphaFoldDB" id="A0A7S3CLA7"/>
<evidence type="ECO:0000256" key="3">
    <source>
        <dbReference type="ARBA" id="ARBA00022448"/>
    </source>
</evidence>
<keyword evidence="7" id="KW-0653">Protein transport</keyword>
<dbReference type="EMBL" id="HBIA01006333">
    <property type="protein sequence ID" value="CAE0231427.1"/>
    <property type="molecule type" value="Transcribed_RNA"/>
</dbReference>
<keyword evidence="4 10" id="KW-0963">Cytoplasm</keyword>
<dbReference type="CDD" id="cd21452">
    <property type="entry name" value="DLC-like_DYNLL1_DYNLL2"/>
    <property type="match status" value="1"/>
</dbReference>